<gene>
    <name evidence="2" type="ORF">VP01_637g5</name>
</gene>
<keyword evidence="3" id="KW-1185">Reference proteome</keyword>
<feature type="transmembrane region" description="Helical" evidence="1">
    <location>
        <begin position="284"/>
        <end position="305"/>
    </location>
</feature>
<feature type="transmembrane region" description="Helical" evidence="1">
    <location>
        <begin position="47"/>
        <end position="65"/>
    </location>
</feature>
<sequence>MVGFLYLSSVIKAFHFHLVSGSRLFIFILFQDQGCFFIFILFQDQGFSFLSCFRIKVVHFFYLVSGSRRKRRKEKGKERGYSFHEDCGVDAGAKHGGGPVEFLDYFSAVVGGDGAGTPEYVNQFRLVLLKEREGLRLREAEFKFVVWNHALVWGFQERGFDVAGAKRRGAERVNPDGRRGWNIDGRWWRWRGSNFRPETCILKNGQKRHCLYKVKYIYFLFFCYFWKLLGVLGRQLPQSRMEWTTPKFDAGYAPNIIHNDSIKHQRFNNYFIHNHKVSGIFMKWQYFLVVGRIFTIIVTFHVVPFYDGFDHAKQPHVNIATMMVASTHLIFGLGLARGFPTGGLSPVPAPLYIPQLAIYILNPDHYTHHSSISPHYRLRHFFFPQRLISNYLRLHTQPPIIIDCEIIKHKIFSNLFLHYHQFSGIEAERCTLSHQINCKVFVLRTWTQFLVVIHTGKFDHSKQPLVNIDTMMVASIHLNLWGGRVSRHIKLI</sequence>
<evidence type="ECO:0000313" key="3">
    <source>
        <dbReference type="Proteomes" id="UP000037035"/>
    </source>
</evidence>
<keyword evidence="1" id="KW-1133">Transmembrane helix</keyword>
<keyword evidence="1" id="KW-0472">Membrane</keyword>
<dbReference type="Proteomes" id="UP000037035">
    <property type="component" value="Unassembled WGS sequence"/>
</dbReference>
<dbReference type="AlphaFoldDB" id="A0A0L6UGT0"/>
<dbReference type="EMBL" id="LAVV01011696">
    <property type="protein sequence ID" value="KNZ47452.1"/>
    <property type="molecule type" value="Genomic_DNA"/>
</dbReference>
<proteinExistence type="predicted"/>
<dbReference type="VEuPathDB" id="FungiDB:VP01_637g5"/>
<comment type="caution">
    <text evidence="2">The sequence shown here is derived from an EMBL/GenBank/DDBJ whole genome shotgun (WGS) entry which is preliminary data.</text>
</comment>
<keyword evidence="1" id="KW-0812">Transmembrane</keyword>
<evidence type="ECO:0000256" key="1">
    <source>
        <dbReference type="SAM" id="Phobius"/>
    </source>
</evidence>
<organism evidence="2 3">
    <name type="scientific">Puccinia sorghi</name>
    <dbReference type="NCBI Taxonomy" id="27349"/>
    <lineage>
        <taxon>Eukaryota</taxon>
        <taxon>Fungi</taxon>
        <taxon>Dikarya</taxon>
        <taxon>Basidiomycota</taxon>
        <taxon>Pucciniomycotina</taxon>
        <taxon>Pucciniomycetes</taxon>
        <taxon>Pucciniales</taxon>
        <taxon>Pucciniaceae</taxon>
        <taxon>Puccinia</taxon>
    </lineage>
</organism>
<name>A0A0L6UGT0_9BASI</name>
<feature type="transmembrane region" description="Helical" evidence="1">
    <location>
        <begin position="216"/>
        <end position="236"/>
    </location>
</feature>
<reference evidence="2 3" key="1">
    <citation type="submission" date="2015-08" db="EMBL/GenBank/DDBJ databases">
        <title>Next Generation Sequencing and Analysis of the Genome of Puccinia sorghi L Schw, the Causal Agent of Maize Common Rust.</title>
        <authorList>
            <person name="Rochi L."/>
            <person name="Burguener G."/>
            <person name="Darino M."/>
            <person name="Turjanski A."/>
            <person name="Kreff E."/>
            <person name="Dieguez M.J."/>
            <person name="Sacco F."/>
        </authorList>
    </citation>
    <scope>NUCLEOTIDE SEQUENCE [LARGE SCALE GENOMIC DNA]</scope>
    <source>
        <strain evidence="2 3">RO10H11247</strain>
    </source>
</reference>
<feature type="transmembrane region" description="Helical" evidence="1">
    <location>
        <begin position="317"/>
        <end position="336"/>
    </location>
</feature>
<accession>A0A0L6UGT0</accession>
<evidence type="ECO:0000313" key="2">
    <source>
        <dbReference type="EMBL" id="KNZ47452.1"/>
    </source>
</evidence>
<protein>
    <submittedName>
        <fullName evidence="2">Uncharacterized protein</fullName>
    </submittedName>
</protein>